<dbReference type="OMA" id="WNINFAS"/>
<dbReference type="EMBL" id="CM007900">
    <property type="protein sequence ID" value="OTG07624.1"/>
    <property type="molecule type" value="Genomic_DNA"/>
</dbReference>
<evidence type="ECO:0000313" key="3">
    <source>
        <dbReference type="EMBL" id="OTG07624.1"/>
    </source>
</evidence>
<keyword evidence="1" id="KW-0378">Hydrolase</keyword>
<dbReference type="EMBL" id="MNCJ02000326">
    <property type="protein sequence ID" value="KAF5780997.1"/>
    <property type="molecule type" value="Genomic_DNA"/>
</dbReference>
<organism evidence="3 4">
    <name type="scientific">Helianthus annuus</name>
    <name type="common">Common sunflower</name>
    <dbReference type="NCBI Taxonomy" id="4232"/>
    <lineage>
        <taxon>Eukaryota</taxon>
        <taxon>Viridiplantae</taxon>
        <taxon>Streptophyta</taxon>
        <taxon>Embryophyta</taxon>
        <taxon>Tracheophyta</taxon>
        <taxon>Spermatophyta</taxon>
        <taxon>Magnoliopsida</taxon>
        <taxon>eudicotyledons</taxon>
        <taxon>Gunneridae</taxon>
        <taxon>Pentapetalae</taxon>
        <taxon>asterids</taxon>
        <taxon>campanulids</taxon>
        <taxon>Asterales</taxon>
        <taxon>Asteraceae</taxon>
        <taxon>Asteroideae</taxon>
        <taxon>Heliantheae alliance</taxon>
        <taxon>Heliantheae</taxon>
        <taxon>Helianthus</taxon>
    </lineage>
</organism>
<protein>
    <submittedName>
        <fullName evidence="1">Carboxypeptidase C</fullName>
        <ecNumber evidence="1">3.4.16.5</ecNumber>
    </submittedName>
    <submittedName>
        <fullName evidence="3">Putative peptidase S10, serine carboxypeptidase</fullName>
    </submittedName>
</protein>
<gene>
    <name evidence="3" type="ORF">HannXRQ_Chr11g0332531</name>
    <name evidence="1" type="ORF">HanXRQr2_Chr11g0478331</name>
    <name evidence="2" type="ORF">HanXRQr2_Chr11g0478361</name>
</gene>
<dbReference type="EC" id="3.4.16.5" evidence="1"/>
<reference evidence="1" key="3">
    <citation type="submission" date="2020-06" db="EMBL/GenBank/DDBJ databases">
        <title>Helianthus annuus Genome sequencing and assembly Release 2.</title>
        <authorList>
            <person name="Gouzy J."/>
            <person name="Langlade N."/>
            <person name="Munos S."/>
        </authorList>
    </citation>
    <scope>NUCLEOTIDE SEQUENCE</scope>
    <source>
        <tissue evidence="1">Leaves</tissue>
    </source>
</reference>
<proteinExistence type="predicted"/>
<reference evidence="1 4" key="1">
    <citation type="journal article" date="2017" name="Nature">
        <title>The sunflower genome provides insights into oil metabolism, flowering and Asterid evolution.</title>
        <authorList>
            <person name="Badouin H."/>
            <person name="Gouzy J."/>
            <person name="Grassa C.J."/>
            <person name="Murat F."/>
            <person name="Staton S.E."/>
            <person name="Cottret L."/>
            <person name="Lelandais-Briere C."/>
            <person name="Owens G.L."/>
            <person name="Carrere S."/>
            <person name="Mayjonade B."/>
            <person name="Legrand L."/>
            <person name="Gill N."/>
            <person name="Kane N.C."/>
            <person name="Bowers J.E."/>
            <person name="Hubner S."/>
            <person name="Bellec A."/>
            <person name="Berard A."/>
            <person name="Berges H."/>
            <person name="Blanchet N."/>
            <person name="Boniface M.C."/>
            <person name="Brunel D."/>
            <person name="Catrice O."/>
            <person name="Chaidir N."/>
            <person name="Claudel C."/>
            <person name="Donnadieu C."/>
            <person name="Faraut T."/>
            <person name="Fievet G."/>
            <person name="Helmstetter N."/>
            <person name="King M."/>
            <person name="Knapp S.J."/>
            <person name="Lai Z."/>
            <person name="Le Paslier M.C."/>
            <person name="Lippi Y."/>
            <person name="Lorenzon L."/>
            <person name="Mandel J.R."/>
            <person name="Marage G."/>
            <person name="Marchand G."/>
            <person name="Marquand E."/>
            <person name="Bret-Mestries E."/>
            <person name="Morien E."/>
            <person name="Nambeesan S."/>
            <person name="Nguyen T."/>
            <person name="Pegot-Espagnet P."/>
            <person name="Pouilly N."/>
            <person name="Raftis F."/>
            <person name="Sallet E."/>
            <person name="Schiex T."/>
            <person name="Thomas J."/>
            <person name="Vandecasteele C."/>
            <person name="Vares D."/>
            <person name="Vear F."/>
            <person name="Vautrin S."/>
            <person name="Crespi M."/>
            <person name="Mangin B."/>
            <person name="Burke J.M."/>
            <person name="Salse J."/>
            <person name="Munos S."/>
            <person name="Vincourt P."/>
            <person name="Rieseberg L.H."/>
            <person name="Langlade N.B."/>
        </authorList>
    </citation>
    <scope>NUCLEOTIDE SEQUENCE [LARGE SCALE GENOMIC DNA]</scope>
    <source>
        <strain evidence="4">cv. SF193</strain>
        <tissue evidence="1">Leaves</tissue>
    </source>
</reference>
<sequence>MEQSHMRCNFQFSNLYCGPGTINYYDIIIIGSLRDDLSNIETLLKKESVRQALGVVDIVCVFRSRSICQCFLMDWMKTLEVGIPRLHDGGIKLLSIWLNS</sequence>
<dbReference type="AlphaFoldDB" id="A0A251T9P6"/>
<accession>A0A251T9P6</accession>
<dbReference type="GO" id="GO:0004185">
    <property type="term" value="F:serine-type carboxypeptidase activity"/>
    <property type="evidence" value="ECO:0007669"/>
    <property type="project" value="UniProtKB-EC"/>
</dbReference>
<dbReference type="Gramene" id="mRNA:HanXRQr2_Chr11g0478361">
    <property type="protein sequence ID" value="CDS:HanXRQr2_Chr11g0478361.1"/>
    <property type="gene ID" value="HanXRQr2_Chr11g0478361"/>
</dbReference>
<keyword evidence="3" id="KW-0121">Carboxypeptidase</keyword>
<evidence type="ECO:0000313" key="4">
    <source>
        <dbReference type="Proteomes" id="UP000215914"/>
    </source>
</evidence>
<dbReference type="EMBL" id="MNCJ02000326">
    <property type="protein sequence ID" value="KAF5781000.1"/>
    <property type="molecule type" value="Genomic_DNA"/>
</dbReference>
<keyword evidence="4" id="KW-1185">Reference proteome</keyword>
<dbReference type="Proteomes" id="UP000215914">
    <property type="component" value="Chromosome 11"/>
</dbReference>
<evidence type="ECO:0000313" key="2">
    <source>
        <dbReference type="EMBL" id="KAF5781000.1"/>
    </source>
</evidence>
<dbReference type="InParanoid" id="A0A251T9P6"/>
<dbReference type="STRING" id="4232.A0A251T9P6"/>
<reference evidence="3" key="2">
    <citation type="submission" date="2017-02" db="EMBL/GenBank/DDBJ databases">
        <title>Sunflower complete genome.</title>
        <authorList>
            <person name="Langlade N."/>
            <person name="Munos S."/>
        </authorList>
    </citation>
    <scope>NUCLEOTIDE SEQUENCE [LARGE SCALE GENOMIC DNA]</scope>
    <source>
        <tissue evidence="3">Leaves</tissue>
    </source>
</reference>
<keyword evidence="3" id="KW-0645">Protease</keyword>
<evidence type="ECO:0000313" key="1">
    <source>
        <dbReference type="EMBL" id="KAF5780997.1"/>
    </source>
</evidence>
<dbReference type="Gramene" id="mRNA:HanXRQr2_Chr11g0478331">
    <property type="protein sequence ID" value="CDS:HanXRQr2_Chr11g0478331.1"/>
    <property type="gene ID" value="HanXRQr2_Chr11g0478331"/>
</dbReference>
<name>A0A251T9P6_HELAN</name>